<dbReference type="OMA" id="KAVFFCA"/>
<dbReference type="OrthoDB" id="5330228at2759"/>
<dbReference type="KEGG" id="ago:AGOS_AAL030C"/>
<evidence type="ECO:0000256" key="8">
    <source>
        <dbReference type="SAM" id="MobiDB-lite"/>
    </source>
</evidence>
<keyword evidence="1" id="KW-0479">Metal-binding</keyword>
<keyword evidence="12" id="KW-1185">Reference proteome</keyword>
<feature type="region of interest" description="Disordered" evidence="8">
    <location>
        <begin position="71"/>
        <end position="92"/>
    </location>
</feature>
<dbReference type="GO" id="GO:0016787">
    <property type="term" value="F:hydrolase activity"/>
    <property type="evidence" value="ECO:0007669"/>
    <property type="project" value="UniProtKB-KW"/>
</dbReference>
<dbReference type="Pfam" id="PF00271">
    <property type="entry name" value="Helicase_C"/>
    <property type="match status" value="1"/>
</dbReference>
<dbReference type="InterPro" id="IPR049730">
    <property type="entry name" value="SNF2/RAD54-like_C"/>
</dbReference>
<dbReference type="FunCoup" id="Q75EV8">
    <property type="interactions" value="246"/>
</dbReference>
<dbReference type="InterPro" id="IPR000330">
    <property type="entry name" value="SNF2_N"/>
</dbReference>
<dbReference type="Pfam" id="PF26021">
    <property type="entry name" value="Ferritin_C144_05"/>
    <property type="match status" value="1"/>
</dbReference>
<dbReference type="SMART" id="SM00184">
    <property type="entry name" value="RING"/>
    <property type="match status" value="1"/>
</dbReference>
<keyword evidence="3 7" id="KW-0863">Zinc-finger</keyword>
<dbReference type="GO" id="GO:0000209">
    <property type="term" value="P:protein polyubiquitination"/>
    <property type="evidence" value="ECO:0000318"/>
    <property type="project" value="GO_Central"/>
</dbReference>
<keyword evidence="4" id="KW-0378">Hydrolase</keyword>
<dbReference type="GO" id="GO:0008270">
    <property type="term" value="F:zinc ion binding"/>
    <property type="evidence" value="ECO:0007669"/>
    <property type="project" value="UniProtKB-KW"/>
</dbReference>
<dbReference type="InParanoid" id="Q75EV8"/>
<feature type="region of interest" description="Disordered" evidence="8">
    <location>
        <begin position="1484"/>
        <end position="1513"/>
    </location>
</feature>
<keyword evidence="6" id="KW-0067">ATP-binding</keyword>
<dbReference type="PANTHER" id="PTHR45865">
    <property type="entry name" value="E3 UBIQUITIN-PROTEIN LIGASE SHPRH FAMILY MEMBER"/>
    <property type="match status" value="1"/>
</dbReference>
<dbReference type="GeneID" id="4618483"/>
<keyword evidence="5" id="KW-0862">Zinc</keyword>
<dbReference type="InterPro" id="IPR014001">
    <property type="entry name" value="Helicase_ATP-bd"/>
</dbReference>
<dbReference type="InterPro" id="IPR001650">
    <property type="entry name" value="Helicase_C-like"/>
</dbReference>
<feature type="compositionally biased region" description="Acidic residues" evidence="8">
    <location>
        <begin position="1502"/>
        <end position="1513"/>
    </location>
</feature>
<dbReference type="GO" id="GO:0061630">
    <property type="term" value="F:ubiquitin protein ligase activity"/>
    <property type="evidence" value="ECO:0000318"/>
    <property type="project" value="GO_Central"/>
</dbReference>
<dbReference type="SMART" id="SM00487">
    <property type="entry name" value="DEXDc"/>
    <property type="match status" value="1"/>
</dbReference>
<dbReference type="PROSITE" id="PS51192">
    <property type="entry name" value="HELICASE_ATP_BIND_1"/>
    <property type="match status" value="1"/>
</dbReference>
<evidence type="ECO:0000256" key="3">
    <source>
        <dbReference type="ARBA" id="ARBA00022771"/>
    </source>
</evidence>
<dbReference type="STRING" id="284811.Q75EV8"/>
<keyword evidence="2" id="KW-0547">Nucleotide-binding</keyword>
<gene>
    <name evidence="11" type="ORF">AGOS_AAL030C</name>
</gene>
<dbReference type="SUPFAM" id="SSF57850">
    <property type="entry name" value="RING/U-box"/>
    <property type="match status" value="1"/>
</dbReference>
<evidence type="ECO:0000256" key="2">
    <source>
        <dbReference type="ARBA" id="ARBA00022741"/>
    </source>
</evidence>
<dbReference type="Gene3D" id="3.40.50.300">
    <property type="entry name" value="P-loop containing nucleotide triphosphate hydrolases"/>
    <property type="match status" value="1"/>
</dbReference>
<evidence type="ECO:0000256" key="5">
    <source>
        <dbReference type="ARBA" id="ARBA00022833"/>
    </source>
</evidence>
<dbReference type="InterPro" id="IPR001841">
    <property type="entry name" value="Znf_RING"/>
</dbReference>
<evidence type="ECO:0000256" key="1">
    <source>
        <dbReference type="ARBA" id="ARBA00022723"/>
    </source>
</evidence>
<dbReference type="HOGENOM" id="CLU_001592_2_0_1"/>
<evidence type="ECO:0000259" key="9">
    <source>
        <dbReference type="PROSITE" id="PS50089"/>
    </source>
</evidence>
<dbReference type="CDD" id="cd18793">
    <property type="entry name" value="SF2_C_SNF"/>
    <property type="match status" value="1"/>
</dbReference>
<dbReference type="GO" id="GO:0006974">
    <property type="term" value="P:DNA damage response"/>
    <property type="evidence" value="ECO:0000318"/>
    <property type="project" value="GO_Central"/>
</dbReference>
<organism evidence="11 12">
    <name type="scientific">Eremothecium gossypii (strain ATCC 10895 / CBS 109.51 / FGSC 9923 / NRRL Y-1056)</name>
    <name type="common">Yeast</name>
    <name type="synonym">Ashbya gossypii</name>
    <dbReference type="NCBI Taxonomy" id="284811"/>
    <lineage>
        <taxon>Eukaryota</taxon>
        <taxon>Fungi</taxon>
        <taxon>Dikarya</taxon>
        <taxon>Ascomycota</taxon>
        <taxon>Saccharomycotina</taxon>
        <taxon>Saccharomycetes</taxon>
        <taxon>Saccharomycetales</taxon>
        <taxon>Saccharomycetaceae</taxon>
        <taxon>Eremothecium</taxon>
    </lineage>
</organism>
<reference evidence="11 12" key="1">
    <citation type="journal article" date="2004" name="Science">
        <title>The Ashbya gossypii genome as a tool for mapping the ancient Saccharomyces cerevisiae genome.</title>
        <authorList>
            <person name="Dietrich F.S."/>
            <person name="Voegeli S."/>
            <person name="Brachat S."/>
            <person name="Lerch A."/>
            <person name="Gates K."/>
            <person name="Steiner S."/>
            <person name="Mohr C."/>
            <person name="Pohlmann R."/>
            <person name="Luedi P."/>
            <person name="Choi S."/>
            <person name="Wing R.A."/>
            <person name="Flavier A."/>
            <person name="Gaffney T.D."/>
            <person name="Philippsen P."/>
        </authorList>
    </citation>
    <scope>NUCLEOTIDE SEQUENCE [LARGE SCALE GENOMIC DNA]</scope>
    <source>
        <strain evidence="12">ATCC 10895 / CBS 109.51 / FGSC 9923 / NRRL Y-1056</strain>
    </source>
</reference>
<dbReference type="RefSeq" id="NP_982512.2">
    <property type="nucleotide sequence ID" value="NM_207865.2"/>
</dbReference>
<dbReference type="InterPro" id="IPR027417">
    <property type="entry name" value="P-loop_NTPase"/>
</dbReference>
<dbReference type="Gene3D" id="3.40.50.10810">
    <property type="entry name" value="Tandem AAA-ATPase domain"/>
    <property type="match status" value="1"/>
</dbReference>
<feature type="domain" description="RING-type" evidence="9">
    <location>
        <begin position="1219"/>
        <end position="1257"/>
    </location>
</feature>
<accession>Q75EV8</accession>
<dbReference type="Gene3D" id="3.30.40.10">
    <property type="entry name" value="Zinc/RING finger domain, C3HC4 (zinc finger)"/>
    <property type="match status" value="1"/>
</dbReference>
<dbReference type="InterPro" id="IPR013083">
    <property type="entry name" value="Znf_RING/FYVE/PHD"/>
</dbReference>
<evidence type="ECO:0000313" key="12">
    <source>
        <dbReference type="Proteomes" id="UP000000591"/>
    </source>
</evidence>
<evidence type="ECO:0000259" key="10">
    <source>
        <dbReference type="PROSITE" id="PS51192"/>
    </source>
</evidence>
<sequence length="1539" mass="175588">MGNARCEKAFSLKDDGRLRKRMAAADMGKAVADVRQEGATAGAGRGQHTGRAAGAAQRAAHFAVAVGRGQVTAQQLPPGPGPAPERGGRRLRREAECEVPLAEFRVWCGAERPADAYTAEDVVVDYVRTERRERLLAARQQGLELRCTLAPLAEAQEALLEAISLKCFEYELRREQWAAKAAAARPEKRRRRRGQRAAVRLPAAYQDVEVCVCELQWNKSGDWCLVMQVSLWCLRNSVNHFSTDTNELLDMLYGSDQYHSSKLEVPRTYVQHQFLHQVARYTRQTLTGSGDLAHVPQLKVELLPFQQESVQWMLEKETVKKTYGRSDEELLSFLNEQISYGYHKLSGDWFWNKLSGYVITEADVLLLYQAYLRDEIHAKGMLSEEMGLGKTVEVLALLLLRPRAMDPVEEQVYEVVSTGKRMRRVKTNLIVCPQVIVQQWLDEIAKHVDGSLKAYHYRGFANIKEEFNTENISELVATLSEYDVIITSYATVSAEVHYAEYSTTMRSRRHKSPKYDYSSPLSLMQFFRIILDEVQMLGSESTNAARCTNLLQRIHTWGVSGTPIHSLADFKVVFSYLQLHPFQDSPKYIDTVCQNTRKLGNNRMHLDPAQIRKLQRVNGVTFTARELLDIIPRFNLCIRHTKNDVEYQIKIPKQHHYLIQLQFSPIERDNYVNLWKSFLEASGYDSDGQGPCYLGPAVLNYWLSQLRKTCCHAMMSVLGFSSNEAGNLSALGKGALKSSVNLPNMNDVLKYMIDDVQDKIDSLCVENYSLKIQSAQVRMELEELPSEAIRILKDVENQLITDFKTNLGISDPYATSVTGQAQRNNKAADEVGSKKKNKIRIYMDFLHQCTFFIATAYYFMGSKKLEKVDEDNEKLDQLGQAEAKQQYTDIYSAAELHEITEIQELEHSYYDIAEKLRKQILVASAGKVEDEIQLVRKYLNSKRVADKTQLRHIEFQQEDLSSNMTVASCYKTMADIFQRMNQGIAQFNGLLKELEEVCMKPINHEYDDNDAEAKAQDYENSINDQDKIFALLDCLERILSNRDEIITSDEEVRIPKVSSLVKDVTSDYHRELLKQVQFVGGTPLKQIFADLKNVSIVMGLTVDGEAKTESFESYLLSFQSQPQIIKKENHQMREILKRFNSIYNAKTAYFSNLQKISDSLVSIIQLEPSVRATILRNTRGDSMYLKNIQKISTLQSRLKYLQNLTKLEQALKDNKRFNCTICLCDICDGAIIGCGHFFCQECISSWLETKQSCPLCKTQTKSSELYSFKFREEETELKHVLVADADSRPTPSQEVISQAVQSIENDPIYLNKYEVCPYLDRIRQLETSVNYGSKIDFVIKLLKYLRLQHETNPTSPALQIVIYSQYAELLEIVAHVLKQNSIKFLTTTKNVRNFAKVVETFKADPEITCLLLDTKRQASGLTLINATHVFLLEPIVNNSTEFQAINRIHRIGQTSETYVWHFMLLNTVEHSILRYKSILEKNKGDSTKGTRQQGGGLRVVSDEDTLSDPESEAENAYNINQAGDEAVSEEHLWHCLFQK</sequence>
<dbReference type="InterPro" id="IPR038718">
    <property type="entry name" value="SNF2-like_sf"/>
</dbReference>
<dbReference type="InterPro" id="IPR052583">
    <property type="entry name" value="ATP-helicase/E3_Ub-Ligase"/>
</dbReference>
<feature type="domain" description="Helicase ATP-binding" evidence="10">
    <location>
        <begin position="371"/>
        <end position="581"/>
    </location>
</feature>
<dbReference type="GO" id="GO:0005524">
    <property type="term" value="F:ATP binding"/>
    <property type="evidence" value="ECO:0007669"/>
    <property type="project" value="InterPro"/>
</dbReference>
<dbReference type="Proteomes" id="UP000000591">
    <property type="component" value="Chromosome I"/>
</dbReference>
<evidence type="ECO:0000256" key="6">
    <source>
        <dbReference type="ARBA" id="ARBA00022840"/>
    </source>
</evidence>
<protein>
    <submittedName>
        <fullName evidence="11">AAL030Cp</fullName>
    </submittedName>
</protein>
<dbReference type="Pfam" id="PF13639">
    <property type="entry name" value="zf-RING_2"/>
    <property type="match status" value="1"/>
</dbReference>
<dbReference type="InterPro" id="IPR059033">
    <property type="entry name" value="C144_05_dom"/>
</dbReference>
<dbReference type="PROSITE" id="PS00518">
    <property type="entry name" value="ZF_RING_1"/>
    <property type="match status" value="1"/>
</dbReference>
<dbReference type="PANTHER" id="PTHR45865:SF1">
    <property type="entry name" value="E3 UBIQUITIN-PROTEIN LIGASE SHPRH"/>
    <property type="match status" value="1"/>
</dbReference>
<dbReference type="PROSITE" id="PS50089">
    <property type="entry name" value="ZF_RING_2"/>
    <property type="match status" value="1"/>
</dbReference>
<dbReference type="SUPFAM" id="SSF52540">
    <property type="entry name" value="P-loop containing nucleoside triphosphate hydrolases"/>
    <property type="match status" value="2"/>
</dbReference>
<name>Q75EV8_EREGS</name>
<evidence type="ECO:0000313" key="11">
    <source>
        <dbReference type="EMBL" id="AAS50336.2"/>
    </source>
</evidence>
<reference evidence="12" key="2">
    <citation type="journal article" date="2013" name="G3 (Bethesda)">
        <title>Genomes of Ashbya fungi isolated from insects reveal four mating-type loci, numerous translocations, lack of transposons, and distinct gene duplications.</title>
        <authorList>
            <person name="Dietrich F.S."/>
            <person name="Voegeli S."/>
            <person name="Kuo S."/>
            <person name="Philippsen P."/>
        </authorList>
    </citation>
    <scope>GENOME REANNOTATION</scope>
    <source>
        <strain evidence="12">ATCC 10895 / CBS 109.51 / FGSC 9923 / NRRL Y-1056</strain>
    </source>
</reference>
<proteinExistence type="predicted"/>
<dbReference type="EMBL" id="AE016814">
    <property type="protein sequence ID" value="AAS50336.2"/>
    <property type="molecule type" value="Genomic_DNA"/>
</dbReference>
<dbReference type="eggNOG" id="KOG0298">
    <property type="taxonomic scope" value="Eukaryota"/>
</dbReference>
<evidence type="ECO:0000256" key="7">
    <source>
        <dbReference type="PROSITE-ProRule" id="PRU00175"/>
    </source>
</evidence>
<dbReference type="InterPro" id="IPR017907">
    <property type="entry name" value="Znf_RING_CS"/>
</dbReference>
<dbReference type="Pfam" id="PF00176">
    <property type="entry name" value="SNF2-rel_dom"/>
    <property type="match status" value="1"/>
</dbReference>
<evidence type="ECO:0000256" key="4">
    <source>
        <dbReference type="ARBA" id="ARBA00022801"/>
    </source>
</evidence>